<keyword evidence="2" id="KW-1185">Reference proteome</keyword>
<dbReference type="OrthoDB" id="8357313at2"/>
<dbReference type="AlphaFoldDB" id="A0A385YYP9"/>
<reference evidence="2" key="1">
    <citation type="submission" date="2018-09" db="EMBL/GenBank/DDBJ databases">
        <authorList>
            <person name="Zhu H."/>
        </authorList>
    </citation>
    <scope>NUCLEOTIDE SEQUENCE [LARGE SCALE GENOMIC DNA]</scope>
    <source>
        <strain evidence="2">K2W31S-8</strain>
    </source>
</reference>
<dbReference type="EMBL" id="CP032419">
    <property type="protein sequence ID" value="AYC31077.1"/>
    <property type="molecule type" value="Genomic_DNA"/>
</dbReference>
<dbReference type="InterPro" id="IPR053851">
    <property type="entry name" value="DUF6929"/>
</dbReference>
<gene>
    <name evidence="1" type="ORF">D3880_01155</name>
</gene>
<organism evidence="1 2">
    <name type="scientific">Pseudomonas cavernae</name>
    <dbReference type="NCBI Taxonomy" id="2320867"/>
    <lineage>
        <taxon>Bacteria</taxon>
        <taxon>Pseudomonadati</taxon>
        <taxon>Pseudomonadota</taxon>
        <taxon>Gammaproteobacteria</taxon>
        <taxon>Pseudomonadales</taxon>
        <taxon>Pseudomonadaceae</taxon>
        <taxon>Pseudomonas</taxon>
    </lineage>
</organism>
<dbReference type="KEGG" id="pcav:D3880_01155"/>
<evidence type="ECO:0008006" key="3">
    <source>
        <dbReference type="Google" id="ProtNLM"/>
    </source>
</evidence>
<sequence length="283" mass="29867">MSDHPSLSLTHLADLQLSAASALVCQGDSLWLVADDALVLQRYSLSGAPREEIVLLVGELPREAAERKAYKADFEALLQLSDDALLALGSGSTARRRRGCLIQAGQVRRVDLSPLYLELEQHFAELNVEGALVLGEQLLLAQRGNGATAQNALVFLDLPQVLTDLAAGQLSAAALRRILPLALGALDGVPLGLTDLALDPQGRLYFSAAAEASASTYLDGACAGSLLGRLDQDFRIAWRARLAPSAKIEGLAFQADGRLLLVADADDPQRPAPLFALDGLSGG</sequence>
<evidence type="ECO:0000313" key="1">
    <source>
        <dbReference type="EMBL" id="AYC31077.1"/>
    </source>
</evidence>
<dbReference type="Proteomes" id="UP000265560">
    <property type="component" value="Chromosome"/>
</dbReference>
<name>A0A385YYP9_9PSED</name>
<dbReference type="RefSeq" id="WP_119891712.1">
    <property type="nucleotide sequence ID" value="NZ_CP032419.1"/>
</dbReference>
<evidence type="ECO:0000313" key="2">
    <source>
        <dbReference type="Proteomes" id="UP000265560"/>
    </source>
</evidence>
<proteinExistence type="predicted"/>
<dbReference type="Pfam" id="PF22000">
    <property type="entry name" value="DUF6929"/>
    <property type="match status" value="1"/>
</dbReference>
<dbReference type="SUPFAM" id="SSF63829">
    <property type="entry name" value="Calcium-dependent phosphotriesterase"/>
    <property type="match status" value="1"/>
</dbReference>
<accession>A0A385YYP9</accession>
<protein>
    <recommendedName>
        <fullName evidence="3">DUF3616 domain-containing protein</fullName>
    </recommendedName>
</protein>